<dbReference type="NCBIfam" id="NF003843">
    <property type="entry name" value="PRK05422.1"/>
    <property type="match status" value="1"/>
</dbReference>
<proteinExistence type="inferred from homology"/>
<dbReference type="RefSeq" id="WP_300448362.1">
    <property type="nucleotide sequence ID" value="NZ_CP145316.1"/>
</dbReference>
<comment type="function">
    <text evidence="3">Required for rescue of stalled ribosomes mediated by trans-translation. Binds to transfer-messenger RNA (tmRNA), required for stable association of tmRNA with ribosomes. tmRNA and SmpB together mimic tRNA shape, replacing the anticodon stem-loop with SmpB. tmRNA is encoded by the ssrA gene; the 2 termini fold to resemble tRNA(Ala) and it encodes a 'tag peptide', a short internal open reading frame. During trans-translation Ala-aminoacylated tmRNA acts like a tRNA, entering the A-site of stalled ribosomes, displacing the stalled mRNA. The ribosome then switches to translate the ORF on the tmRNA; the nascent peptide is terminated with the 'tag peptide' encoded by the tmRNA and targeted for degradation. The ribosome is freed to recommence translation, which seems to be the essential function of trans-translation.</text>
</comment>
<dbReference type="CDD" id="cd09294">
    <property type="entry name" value="SmpB"/>
    <property type="match status" value="1"/>
</dbReference>
<dbReference type="HAMAP" id="MF_00023">
    <property type="entry name" value="SmpB"/>
    <property type="match status" value="1"/>
</dbReference>
<keyword evidence="2 3" id="KW-0694">RNA-binding</keyword>
<dbReference type="PANTHER" id="PTHR30308">
    <property type="entry name" value="TMRNA-BINDING COMPONENT OF TRANS-TRANSLATION TAGGING COMPLEX"/>
    <property type="match status" value="1"/>
</dbReference>
<protein>
    <recommendedName>
        <fullName evidence="3">SsrA-binding protein</fullName>
    </recommendedName>
    <alternativeName>
        <fullName evidence="3">Small protein B</fullName>
    </alternativeName>
</protein>
<dbReference type="InterPro" id="IPR023620">
    <property type="entry name" value="SmpB"/>
</dbReference>
<organism evidence="4 5">
    <name type="scientific">Helicobacter mastomyrinus</name>
    <dbReference type="NCBI Taxonomy" id="287948"/>
    <lineage>
        <taxon>Bacteria</taxon>
        <taxon>Pseudomonadati</taxon>
        <taxon>Campylobacterota</taxon>
        <taxon>Epsilonproteobacteria</taxon>
        <taxon>Campylobacterales</taxon>
        <taxon>Helicobacteraceae</taxon>
        <taxon>Helicobacter</taxon>
    </lineage>
</organism>
<evidence type="ECO:0000313" key="4">
    <source>
        <dbReference type="EMBL" id="XAM17887.1"/>
    </source>
</evidence>
<name>A0ABZ3F3Z0_9HELI</name>
<accession>A0ABZ3F3Z0</accession>
<evidence type="ECO:0000256" key="2">
    <source>
        <dbReference type="ARBA" id="ARBA00022884"/>
    </source>
</evidence>
<dbReference type="Pfam" id="PF01668">
    <property type="entry name" value="SmpB"/>
    <property type="match status" value="1"/>
</dbReference>
<dbReference type="InterPro" id="IPR000037">
    <property type="entry name" value="SsrA-bd_prot"/>
</dbReference>
<sequence>METRIIAKNKKAYFDYEILETLESGIVLAGSEVKSIRAGRVNLKDSFVKIVRGEAFLFHAHISFLETTYTYFKPNERAPRKLLLHRKEIDKLFGKVSQQSLSIVPLNIYFNQRNRIKLCIALVRGKKLYDKRQSLKQKTLEREARANMKDYGKKL</sequence>
<evidence type="ECO:0000313" key="5">
    <source>
        <dbReference type="Proteomes" id="UP001434737"/>
    </source>
</evidence>
<keyword evidence="5" id="KW-1185">Reference proteome</keyword>
<dbReference type="InterPro" id="IPR020081">
    <property type="entry name" value="SsrA-bd_prot_CS"/>
</dbReference>
<gene>
    <name evidence="3 4" type="primary">smpB</name>
    <name evidence="4" type="ORF">V3I05_09380</name>
</gene>
<dbReference type="EMBL" id="CP145316">
    <property type="protein sequence ID" value="XAM17887.1"/>
    <property type="molecule type" value="Genomic_DNA"/>
</dbReference>
<evidence type="ECO:0000256" key="3">
    <source>
        <dbReference type="HAMAP-Rule" id="MF_00023"/>
    </source>
</evidence>
<comment type="subcellular location">
    <subcellularLocation>
        <location evidence="3">Cytoplasm</location>
    </subcellularLocation>
    <text evidence="3">The tmRNA-SmpB complex associates with stalled 70S ribosomes.</text>
</comment>
<reference evidence="4 5" key="1">
    <citation type="submission" date="2024-02" db="EMBL/GenBank/DDBJ databases">
        <title>Genome and pathogenicity analysis of Helicobacter mastomyrinus isolated from mice.</title>
        <authorList>
            <person name="Zhu L."/>
        </authorList>
    </citation>
    <scope>NUCLEOTIDE SEQUENCE [LARGE SCALE GENOMIC DNA]</scope>
    <source>
        <strain evidence="4 5">Hm-17</strain>
    </source>
</reference>
<dbReference type="PANTHER" id="PTHR30308:SF2">
    <property type="entry name" value="SSRA-BINDING PROTEIN"/>
    <property type="match status" value="1"/>
</dbReference>
<comment type="similarity">
    <text evidence="3">Belongs to the SmpB family.</text>
</comment>
<dbReference type="Proteomes" id="UP001434737">
    <property type="component" value="Chromosome"/>
</dbReference>
<evidence type="ECO:0000256" key="1">
    <source>
        <dbReference type="ARBA" id="ARBA00022490"/>
    </source>
</evidence>
<dbReference type="NCBIfam" id="TIGR00086">
    <property type="entry name" value="smpB"/>
    <property type="match status" value="1"/>
</dbReference>
<dbReference type="PROSITE" id="PS01317">
    <property type="entry name" value="SSRP"/>
    <property type="match status" value="1"/>
</dbReference>
<dbReference type="SUPFAM" id="SSF74982">
    <property type="entry name" value="Small protein B (SmpB)"/>
    <property type="match status" value="1"/>
</dbReference>
<dbReference type="Gene3D" id="2.40.280.10">
    <property type="match status" value="1"/>
</dbReference>
<keyword evidence="1 3" id="KW-0963">Cytoplasm</keyword>